<accession>A0AAP2BIF4</accession>
<sequence length="224" mass="24981">MAENKKQQQKEGNANATSRLTRRTRNAEKIPFSNPEIEHKFTLKTQEAIRLYTRNFNTTSQALFNIMINTTRLERLGQRGVAASAKKAIDAALDTPTKEIELGIKAFSEMLNSAGDVSEVNYTNPREFTTSTRTPEATKLIKLFKSYDLIITILDKAYLNALAPADEVEDTKSFHTSNIQTLAKTIKGHAQSSVEQLESIAGAENNTDEAKDKEPVEKEENTEA</sequence>
<feature type="region of interest" description="Disordered" evidence="1">
    <location>
        <begin position="1"/>
        <end position="33"/>
    </location>
</feature>
<gene>
    <name evidence="2" type="ORF">J7S78_13555</name>
</gene>
<evidence type="ECO:0000256" key="1">
    <source>
        <dbReference type="SAM" id="MobiDB-lite"/>
    </source>
</evidence>
<name>A0AAP2BIF4_KLEOX</name>
<dbReference type="AlphaFoldDB" id="A0AAP2BIF4"/>
<proteinExistence type="predicted"/>
<evidence type="ECO:0000313" key="2">
    <source>
        <dbReference type="EMBL" id="MBQ0600818.1"/>
    </source>
</evidence>
<evidence type="ECO:0008006" key="4">
    <source>
        <dbReference type="Google" id="ProtNLM"/>
    </source>
</evidence>
<evidence type="ECO:0000313" key="3">
    <source>
        <dbReference type="Proteomes" id="UP000673434"/>
    </source>
</evidence>
<reference evidence="2 3" key="1">
    <citation type="submission" date="2021-03" db="EMBL/GenBank/DDBJ databases">
        <authorList>
            <person name="Stanton E."/>
        </authorList>
    </citation>
    <scope>NUCLEOTIDE SEQUENCE [LARGE SCALE GENOMIC DNA]</scope>
    <source>
        <strain evidence="2 3">2020EL-00037</strain>
    </source>
</reference>
<comment type="caution">
    <text evidence="2">The sequence shown here is derived from an EMBL/GenBank/DDBJ whole genome shotgun (WGS) entry which is preliminary data.</text>
</comment>
<dbReference type="RefSeq" id="WP_210846225.1">
    <property type="nucleotide sequence ID" value="NZ_JAGKON010000013.1"/>
</dbReference>
<protein>
    <recommendedName>
        <fullName evidence="4">DUF1845 domain-containing protein</fullName>
    </recommendedName>
</protein>
<dbReference type="Proteomes" id="UP000673434">
    <property type="component" value="Unassembled WGS sequence"/>
</dbReference>
<organism evidence="2 3">
    <name type="scientific">Klebsiella oxytoca</name>
    <dbReference type="NCBI Taxonomy" id="571"/>
    <lineage>
        <taxon>Bacteria</taxon>
        <taxon>Pseudomonadati</taxon>
        <taxon>Pseudomonadota</taxon>
        <taxon>Gammaproteobacteria</taxon>
        <taxon>Enterobacterales</taxon>
        <taxon>Enterobacteriaceae</taxon>
        <taxon>Klebsiella/Raoultella group</taxon>
        <taxon>Klebsiella</taxon>
    </lineage>
</organism>
<dbReference type="EMBL" id="JAGKON010000013">
    <property type="protein sequence ID" value="MBQ0600818.1"/>
    <property type="molecule type" value="Genomic_DNA"/>
</dbReference>
<feature type="compositionally biased region" description="Basic and acidic residues" evidence="1">
    <location>
        <begin position="208"/>
        <end position="224"/>
    </location>
</feature>
<keyword evidence="3" id="KW-1185">Reference proteome</keyword>
<feature type="region of interest" description="Disordered" evidence="1">
    <location>
        <begin position="193"/>
        <end position="224"/>
    </location>
</feature>
<feature type="compositionally biased region" description="Polar residues" evidence="1">
    <location>
        <begin position="10"/>
        <end position="19"/>
    </location>
</feature>